<keyword evidence="3" id="KW-1185">Reference proteome</keyword>
<keyword evidence="1" id="KW-0472">Membrane</keyword>
<reference evidence="2" key="1">
    <citation type="submission" date="2020-08" db="EMBL/GenBank/DDBJ databases">
        <title>Genome public.</title>
        <authorList>
            <person name="Liu C."/>
            <person name="Sun Q."/>
        </authorList>
    </citation>
    <scope>NUCLEOTIDE SEQUENCE</scope>
    <source>
        <strain evidence="2">NSJ-50</strain>
    </source>
</reference>
<dbReference type="AlphaFoldDB" id="A0A926FCA0"/>
<dbReference type="EMBL" id="JACRTE010000003">
    <property type="protein sequence ID" value="MBC8596062.1"/>
    <property type="molecule type" value="Genomic_DNA"/>
</dbReference>
<evidence type="ECO:0000256" key="1">
    <source>
        <dbReference type="SAM" id="Phobius"/>
    </source>
</evidence>
<protein>
    <submittedName>
        <fullName evidence="2">DUF4330 domain-containing protein</fullName>
    </submittedName>
</protein>
<dbReference type="Proteomes" id="UP000647416">
    <property type="component" value="Unassembled WGS sequence"/>
</dbReference>
<dbReference type="InterPro" id="IPR025480">
    <property type="entry name" value="DUF4330"/>
</dbReference>
<keyword evidence="1" id="KW-1133">Transmembrane helix</keyword>
<keyword evidence="1" id="KW-0812">Transmembrane</keyword>
<dbReference type="Pfam" id="PF14221">
    <property type="entry name" value="DUF4330"/>
    <property type="match status" value="1"/>
</dbReference>
<feature type="transmembrane region" description="Helical" evidence="1">
    <location>
        <begin position="15"/>
        <end position="37"/>
    </location>
</feature>
<gene>
    <name evidence="2" type="ORF">H8706_04160</name>
</gene>
<sequence length="162" mass="17561">MIIDEKGKIFGKINIIDLLAVLIIVVSVAAVCFKFGFSAHKNVGSAGDEITYVMKIKAIRDISADALNIGDSLTEKTTKKKIGKIIDKRVEPAKEVVNKADGTLTGEVEIPERYDVYITVKGSGTANDTGYFLDGTYQIGVFSSVVFSSRYIETTGTVTEIK</sequence>
<proteinExistence type="predicted"/>
<comment type="caution">
    <text evidence="2">The sequence shown here is derived from an EMBL/GenBank/DDBJ whole genome shotgun (WGS) entry which is preliminary data.</text>
</comment>
<evidence type="ECO:0000313" key="3">
    <source>
        <dbReference type="Proteomes" id="UP000647416"/>
    </source>
</evidence>
<organism evidence="2 3">
    <name type="scientific">Qingrenia yutianensis</name>
    <dbReference type="NCBI Taxonomy" id="2763676"/>
    <lineage>
        <taxon>Bacteria</taxon>
        <taxon>Bacillati</taxon>
        <taxon>Bacillota</taxon>
        <taxon>Clostridia</taxon>
        <taxon>Eubacteriales</taxon>
        <taxon>Oscillospiraceae</taxon>
        <taxon>Qingrenia</taxon>
    </lineage>
</organism>
<accession>A0A926FCA0</accession>
<evidence type="ECO:0000313" key="2">
    <source>
        <dbReference type="EMBL" id="MBC8596062.1"/>
    </source>
</evidence>
<name>A0A926FCA0_9FIRM</name>
<dbReference type="RefSeq" id="WP_262431620.1">
    <property type="nucleotide sequence ID" value="NZ_JACRTE010000003.1"/>
</dbReference>